<sequence length="370" mass="42712">MMEYFLDESGNTGDLINKKNDMGFANQPLFTHSCVGVPEGKISRMESFVRVLKIRHGIDESIELKSQDYYIKNPELVYELVNFVIEEKYTLVCEVMDKKCNVAVSIVNQLIVPAMENEDQEQVQLVRSILVDVISLYAPENCFSTFSELCKDPCEEKLLICIYTLKEFFSSDNNPLDDEGNTCRMFDETLKEYYYRKSVFTEKVAIKWFVPIPDLDSNGNIIKLLPNVHSFYNQIARINKIHKRKLSNVILTHDTSSEFADTLKFCMSEIKTVNIDIMPNIPTCDFNVIETPALNFKDSKDSTGIQIADIIAGFLNRYVHGLMYKSIKMDTIYHDTFDRIVTPNRSRDPKGTNFVIPLSKQHWLFSKFNL</sequence>
<protein>
    <submittedName>
        <fullName evidence="1">DUF3800 domain-containing protein</fullName>
    </submittedName>
</protein>
<evidence type="ECO:0000313" key="1">
    <source>
        <dbReference type="EMBL" id="MTF90165.1"/>
    </source>
</evidence>
<comment type="caution">
    <text evidence="1">The sequence shown here is derived from an EMBL/GenBank/DDBJ whole genome shotgun (WGS) entry which is preliminary data.</text>
</comment>
<dbReference type="EMBL" id="WMIM01000004">
    <property type="protein sequence ID" value="MTF90165.1"/>
    <property type="molecule type" value="Genomic_DNA"/>
</dbReference>
<dbReference type="InterPro" id="IPR024524">
    <property type="entry name" value="DUF3800"/>
</dbReference>
<name>A0A6G2BPK2_KLEPN</name>
<dbReference type="AlphaFoldDB" id="A0A6G2BPK2"/>
<dbReference type="Pfam" id="PF12686">
    <property type="entry name" value="DUF3800"/>
    <property type="match status" value="1"/>
</dbReference>
<proteinExistence type="predicted"/>
<dbReference type="RefSeq" id="WP_032419178.1">
    <property type="nucleotide sequence ID" value="NZ_CABFWS010000001.1"/>
</dbReference>
<organism evidence="1">
    <name type="scientific">Klebsiella pneumoniae</name>
    <dbReference type="NCBI Taxonomy" id="573"/>
    <lineage>
        <taxon>Bacteria</taxon>
        <taxon>Pseudomonadati</taxon>
        <taxon>Pseudomonadota</taxon>
        <taxon>Gammaproteobacteria</taxon>
        <taxon>Enterobacterales</taxon>
        <taxon>Enterobacteriaceae</taxon>
        <taxon>Klebsiella/Raoultella group</taxon>
        <taxon>Klebsiella</taxon>
        <taxon>Klebsiella pneumoniae complex</taxon>
    </lineage>
</organism>
<gene>
    <name evidence="1" type="ORF">GJD85_08110</name>
</gene>
<accession>A0A6G2BPK2</accession>
<reference evidence="1" key="1">
    <citation type="journal article" date="2019" name="PLoS ONE">
        <title>Whole genome sequencing snapshot of multi-drug resistant Klebsiella pneumoniae strains from hospitals and receiving wastewater treatment plants in Southern Romania.</title>
        <authorList>
            <person name="Paraschiv S."/>
            <person name="Surleac M."/>
            <person name="Czobor Barbu I."/>
            <person name="Popa L.I."/>
            <person name="Gheorghe I."/>
            <person name="Otelea D."/>
            <person name="Chifiriuc M.C."/>
        </authorList>
    </citation>
    <scope>NUCLEOTIDE SEQUENCE</scope>
    <source>
        <strain evidence="1">RADAR41</strain>
    </source>
</reference>